<dbReference type="Proteomes" id="UP000235388">
    <property type="component" value="Unassembled WGS sequence"/>
</dbReference>
<feature type="compositionally biased region" description="Gly residues" evidence="1">
    <location>
        <begin position="43"/>
        <end position="53"/>
    </location>
</feature>
<gene>
    <name evidence="2" type="ORF">PCANC_02528</name>
</gene>
<evidence type="ECO:0000256" key="1">
    <source>
        <dbReference type="SAM" id="MobiDB-lite"/>
    </source>
</evidence>
<dbReference type="AlphaFoldDB" id="A0A2N5VYK6"/>
<feature type="region of interest" description="Disordered" evidence="1">
    <location>
        <begin position="34"/>
        <end position="53"/>
    </location>
</feature>
<reference evidence="2 3" key="1">
    <citation type="submission" date="2017-11" db="EMBL/GenBank/DDBJ databases">
        <title>De novo assembly and phasing of dikaryotic genomes from two isolates of Puccinia coronata f. sp. avenae, the causal agent of oat crown rust.</title>
        <authorList>
            <person name="Miller M.E."/>
            <person name="Zhang Y."/>
            <person name="Omidvar V."/>
            <person name="Sperschneider J."/>
            <person name="Schwessinger B."/>
            <person name="Raley C."/>
            <person name="Palmer J.M."/>
            <person name="Garnica D."/>
            <person name="Upadhyaya N."/>
            <person name="Rathjen J."/>
            <person name="Taylor J.M."/>
            <person name="Park R.F."/>
            <person name="Dodds P.N."/>
            <person name="Hirsch C.D."/>
            <person name="Kianian S.F."/>
            <person name="Figueroa M."/>
        </authorList>
    </citation>
    <scope>NUCLEOTIDE SEQUENCE [LARGE SCALE GENOMIC DNA]</scope>
    <source>
        <strain evidence="2">12NC29</strain>
    </source>
</reference>
<organism evidence="2 3">
    <name type="scientific">Puccinia coronata f. sp. avenae</name>
    <dbReference type="NCBI Taxonomy" id="200324"/>
    <lineage>
        <taxon>Eukaryota</taxon>
        <taxon>Fungi</taxon>
        <taxon>Dikarya</taxon>
        <taxon>Basidiomycota</taxon>
        <taxon>Pucciniomycotina</taxon>
        <taxon>Pucciniomycetes</taxon>
        <taxon>Pucciniales</taxon>
        <taxon>Pucciniaceae</taxon>
        <taxon>Puccinia</taxon>
    </lineage>
</organism>
<accession>A0A2N5VYK6</accession>
<evidence type="ECO:0000313" key="2">
    <source>
        <dbReference type="EMBL" id="PLW55065.1"/>
    </source>
</evidence>
<protein>
    <submittedName>
        <fullName evidence="2">Uncharacterized protein</fullName>
    </submittedName>
</protein>
<evidence type="ECO:0000313" key="3">
    <source>
        <dbReference type="Proteomes" id="UP000235388"/>
    </source>
</evidence>
<name>A0A2N5VYK6_9BASI</name>
<sequence length="53" mass="5431">MTTHLYQPLRGVCIPLDGRSHQCHTHGYLPQVPGYPPGSSLAGAGGGAGAQMS</sequence>
<dbReference type="EMBL" id="PGCJ01000037">
    <property type="protein sequence ID" value="PLW55065.1"/>
    <property type="molecule type" value="Genomic_DNA"/>
</dbReference>
<comment type="caution">
    <text evidence="2">The sequence shown here is derived from an EMBL/GenBank/DDBJ whole genome shotgun (WGS) entry which is preliminary data.</text>
</comment>
<keyword evidence="3" id="KW-1185">Reference proteome</keyword>
<proteinExistence type="predicted"/>